<sequence length="631" mass="70869">MARTGLTLDMDYGTPDFELADTLRILYGCRAVIYSTHKHTPEAPRLRLVIPLSRQVSPEEYMAVARKVAEDIDINLFDDTTYEPHRIMYWPSTSSDGEFYFKILPGAPLDPDEILGRYADWRNVSEWPVSDRQKKLVAREMKKQNDPLEKQGLVGAFCRAYYPITEAIAEFLPDVYAPCGGDFPDLTEERYDYIPADSSAGVVIYDGKYLYSHHATDPACGRLLNAFDAVRLHRFGELDDKSGSRDAGILTEEDVTKLPSYKKMIEFISELPKVRGILAEERLARIRDDFSDVPEADDMSDVPDSGGAAKADTVGRADEASKDDVGAEPSLNVNWQKELDVTRNGTVKDTLDNISIIFRNDPLLLPIAYNRHRDGIDVNGRIPWEQVKPGWNDSDHAALQVYLSKYYGIYAPAKAKTALSAVAAERAYHPIQEYLEQLPPWDGIPRADTLLITYLGAEDSLYTRAVTRKTLAAAVARIYEPGIKFDHVLILSGPQGIGKSTLFARLAGKWFSDSLSMTDMKDKAGPEKLQGYWILELGELAGMKKTEVETVKSFISRTDDKYRAAYGLNVESHPRQCIIVGSTNSENGFLRDVTGNRRFWPVDVDGAGEHKTWELTKDLVAQVWAEVMTYY</sequence>
<evidence type="ECO:0000259" key="2">
    <source>
        <dbReference type="Pfam" id="PF05272"/>
    </source>
</evidence>
<evidence type="ECO:0000313" key="4">
    <source>
        <dbReference type="Proteomes" id="UP000886805"/>
    </source>
</evidence>
<dbReference type="EMBL" id="DXEQ01000229">
    <property type="protein sequence ID" value="HIX72915.1"/>
    <property type="molecule type" value="Genomic_DNA"/>
</dbReference>
<feature type="non-terminal residue" evidence="3">
    <location>
        <position position="631"/>
    </location>
</feature>
<dbReference type="SUPFAM" id="SSF52540">
    <property type="entry name" value="P-loop containing nucleoside triphosphate hydrolases"/>
    <property type="match status" value="1"/>
</dbReference>
<organism evidence="3 4">
    <name type="scientific">Candidatus Anaerobutyricum stercoripullorum</name>
    <dbReference type="NCBI Taxonomy" id="2838456"/>
    <lineage>
        <taxon>Bacteria</taxon>
        <taxon>Bacillati</taxon>
        <taxon>Bacillota</taxon>
        <taxon>Clostridia</taxon>
        <taxon>Lachnospirales</taxon>
        <taxon>Lachnospiraceae</taxon>
        <taxon>Anaerobutyricum</taxon>
    </lineage>
</organism>
<dbReference type="Pfam" id="PF05272">
    <property type="entry name" value="VapE-like_dom"/>
    <property type="match status" value="1"/>
</dbReference>
<dbReference type="AlphaFoldDB" id="A0A9D1X5C2"/>
<protein>
    <submittedName>
        <fullName evidence="3">Virulence-associated E family protein</fullName>
    </submittedName>
</protein>
<dbReference type="Proteomes" id="UP000886805">
    <property type="component" value="Unassembled WGS sequence"/>
</dbReference>
<proteinExistence type="predicted"/>
<evidence type="ECO:0000313" key="3">
    <source>
        <dbReference type="EMBL" id="HIX72915.1"/>
    </source>
</evidence>
<dbReference type="PANTHER" id="PTHR34985">
    <property type="entry name" value="SLR0554 PROTEIN"/>
    <property type="match status" value="1"/>
</dbReference>
<dbReference type="InterPro" id="IPR027417">
    <property type="entry name" value="P-loop_NTPase"/>
</dbReference>
<reference evidence="3" key="1">
    <citation type="journal article" date="2021" name="PeerJ">
        <title>Extensive microbial diversity within the chicken gut microbiome revealed by metagenomics and culture.</title>
        <authorList>
            <person name="Gilroy R."/>
            <person name="Ravi A."/>
            <person name="Getino M."/>
            <person name="Pursley I."/>
            <person name="Horton D.L."/>
            <person name="Alikhan N.F."/>
            <person name="Baker D."/>
            <person name="Gharbi K."/>
            <person name="Hall N."/>
            <person name="Watson M."/>
            <person name="Adriaenssens E.M."/>
            <person name="Foster-Nyarko E."/>
            <person name="Jarju S."/>
            <person name="Secka A."/>
            <person name="Antonio M."/>
            <person name="Oren A."/>
            <person name="Chaudhuri R.R."/>
            <person name="La Ragione R."/>
            <person name="Hildebrand F."/>
            <person name="Pallen M.J."/>
        </authorList>
    </citation>
    <scope>NUCLEOTIDE SEQUENCE</scope>
    <source>
        <strain evidence="3">ChiSxjej3B15-1167</strain>
    </source>
</reference>
<feature type="compositionally biased region" description="Basic and acidic residues" evidence="1">
    <location>
        <begin position="313"/>
        <end position="325"/>
    </location>
</feature>
<feature type="domain" description="Virulence-associated protein E-like" evidence="2">
    <location>
        <begin position="435"/>
        <end position="631"/>
    </location>
</feature>
<dbReference type="PANTHER" id="PTHR34985:SF1">
    <property type="entry name" value="SLR0554 PROTEIN"/>
    <property type="match status" value="1"/>
</dbReference>
<reference evidence="3" key="2">
    <citation type="submission" date="2021-04" db="EMBL/GenBank/DDBJ databases">
        <authorList>
            <person name="Gilroy R."/>
        </authorList>
    </citation>
    <scope>NUCLEOTIDE SEQUENCE</scope>
    <source>
        <strain evidence="3">ChiSxjej3B15-1167</strain>
    </source>
</reference>
<gene>
    <name evidence="3" type="ORF">H9849_07820</name>
</gene>
<dbReference type="InterPro" id="IPR007936">
    <property type="entry name" value="VapE-like_dom"/>
</dbReference>
<evidence type="ECO:0000256" key="1">
    <source>
        <dbReference type="SAM" id="MobiDB-lite"/>
    </source>
</evidence>
<comment type="caution">
    <text evidence="3">The sequence shown here is derived from an EMBL/GenBank/DDBJ whole genome shotgun (WGS) entry which is preliminary data.</text>
</comment>
<name>A0A9D1X5C2_9FIRM</name>
<accession>A0A9D1X5C2</accession>
<feature type="region of interest" description="Disordered" evidence="1">
    <location>
        <begin position="294"/>
        <end position="329"/>
    </location>
</feature>